<proteinExistence type="predicted"/>
<evidence type="ECO:0000313" key="2">
    <source>
        <dbReference type="EMBL" id="USN14249.1"/>
    </source>
</evidence>
<keyword evidence="3" id="KW-1185">Reference proteome</keyword>
<dbReference type="Proteomes" id="UP001056685">
    <property type="component" value="Segment"/>
</dbReference>
<accession>A0A9E7MPY4</accession>
<feature type="region of interest" description="Disordered" evidence="1">
    <location>
        <begin position="65"/>
        <end position="87"/>
    </location>
</feature>
<protein>
    <submittedName>
        <fullName evidence="2">Uncharacterized protein</fullName>
    </submittedName>
</protein>
<sequence length="87" mass="9560">MSRLNISPTQALDLEPDQIATACSTDSNRVLIELTFAAPAEAVRAHDLMMLLRRGAGLQLNIMPTGISHPRAEPRLRPMPYTPPNRA</sequence>
<organism evidence="2 3">
    <name type="scientific">Brevundimonas phage vB_BpoS-Kabachok</name>
    <dbReference type="NCBI Taxonomy" id="2948600"/>
    <lineage>
        <taxon>Viruses</taxon>
        <taxon>Duplodnaviria</taxon>
        <taxon>Heunggongvirae</taxon>
        <taxon>Uroviricota</taxon>
        <taxon>Caudoviricetes</taxon>
        <taxon>Jeanschmidtviridae</taxon>
        <taxon>Marchewkavirus</taxon>
        <taxon>Marchewkavirus kabachok</taxon>
    </lineage>
</organism>
<gene>
    <name evidence="2" type="ORF">KABACHOK_04210</name>
</gene>
<dbReference type="EMBL" id="ON529852">
    <property type="protein sequence ID" value="USN14249.1"/>
    <property type="molecule type" value="Genomic_DNA"/>
</dbReference>
<name>A0A9E7MPY4_9CAUD</name>
<evidence type="ECO:0000256" key="1">
    <source>
        <dbReference type="SAM" id="MobiDB-lite"/>
    </source>
</evidence>
<evidence type="ECO:0000313" key="3">
    <source>
        <dbReference type="Proteomes" id="UP001056685"/>
    </source>
</evidence>
<reference evidence="2" key="1">
    <citation type="submission" date="2022-05" db="EMBL/GenBank/DDBJ databases">
        <authorList>
            <person name="Friedrich I."/>
            <person name="Poehlein A."/>
            <person name="Schneider D."/>
            <person name="Hertel R."/>
            <person name="Daniel R."/>
        </authorList>
    </citation>
    <scope>NUCLEOTIDE SEQUENCE</scope>
</reference>